<sequence>MDGRGLAPHPTKQPPLRFLFPYTIGFTPMVTEVFTSPLHPYFPLLFTPQDITPARLDDG</sequence>
<protein>
    <submittedName>
        <fullName evidence="1">Uncharacterized protein</fullName>
    </submittedName>
</protein>
<dbReference type="PATRIC" id="fig|1127696.3.peg.955"/>
<name>L1NCQ8_9PORP</name>
<dbReference type="Proteomes" id="UP000010408">
    <property type="component" value="Unassembled WGS sequence"/>
</dbReference>
<accession>L1NCQ8</accession>
<dbReference type="STRING" id="1127696.HMPREF9134_01054"/>
<dbReference type="AlphaFoldDB" id="L1NCQ8"/>
<proteinExistence type="predicted"/>
<evidence type="ECO:0000313" key="1">
    <source>
        <dbReference type="EMBL" id="EKY01148.1"/>
    </source>
</evidence>
<organism evidence="1 2">
    <name type="scientific">Porphyromonas catoniae F0037</name>
    <dbReference type="NCBI Taxonomy" id="1127696"/>
    <lineage>
        <taxon>Bacteria</taxon>
        <taxon>Pseudomonadati</taxon>
        <taxon>Bacteroidota</taxon>
        <taxon>Bacteroidia</taxon>
        <taxon>Bacteroidales</taxon>
        <taxon>Porphyromonadaceae</taxon>
        <taxon>Porphyromonas</taxon>
    </lineage>
</organism>
<dbReference type="HOGENOM" id="CLU_2956674_0_0_10"/>
<reference evidence="1 2" key="1">
    <citation type="submission" date="2012-05" db="EMBL/GenBank/DDBJ databases">
        <authorList>
            <person name="Weinstock G."/>
            <person name="Sodergren E."/>
            <person name="Lobos E.A."/>
            <person name="Fulton L."/>
            <person name="Fulton R."/>
            <person name="Courtney L."/>
            <person name="Fronick C."/>
            <person name="O'Laughlin M."/>
            <person name="Godfrey J."/>
            <person name="Wilson R.M."/>
            <person name="Miner T."/>
            <person name="Farmer C."/>
            <person name="Delehaunty K."/>
            <person name="Cordes M."/>
            <person name="Minx P."/>
            <person name="Tomlinson C."/>
            <person name="Chen J."/>
            <person name="Wollam A."/>
            <person name="Pepin K.H."/>
            <person name="Bhonagiri V."/>
            <person name="Zhang X."/>
            <person name="Suruliraj S."/>
            <person name="Warren W."/>
            <person name="Mitreva M."/>
            <person name="Mardis E.R."/>
            <person name="Wilson R.K."/>
        </authorList>
    </citation>
    <scope>NUCLEOTIDE SEQUENCE [LARGE SCALE GENOMIC DNA]</scope>
    <source>
        <strain evidence="1 2">F0037</strain>
    </source>
</reference>
<gene>
    <name evidence="1" type="ORF">HMPREF9134_01054</name>
</gene>
<dbReference type="EMBL" id="AMEQ01000029">
    <property type="protein sequence ID" value="EKY01148.1"/>
    <property type="molecule type" value="Genomic_DNA"/>
</dbReference>
<evidence type="ECO:0000313" key="2">
    <source>
        <dbReference type="Proteomes" id="UP000010408"/>
    </source>
</evidence>
<comment type="caution">
    <text evidence="1">The sequence shown here is derived from an EMBL/GenBank/DDBJ whole genome shotgun (WGS) entry which is preliminary data.</text>
</comment>